<dbReference type="PROSITE" id="PS50157">
    <property type="entry name" value="ZINC_FINGER_C2H2_2"/>
    <property type="match status" value="2"/>
</dbReference>
<dbReference type="PROSITE" id="PS00028">
    <property type="entry name" value="ZINC_FINGER_C2H2_1"/>
    <property type="match status" value="2"/>
</dbReference>
<accession>A0A8C1TPA4</accession>
<evidence type="ECO:0000256" key="4">
    <source>
        <dbReference type="ARBA" id="ARBA00022771"/>
    </source>
</evidence>
<evidence type="ECO:0000256" key="1">
    <source>
        <dbReference type="ARBA" id="ARBA00004123"/>
    </source>
</evidence>
<dbReference type="GO" id="GO:0003677">
    <property type="term" value="F:DNA binding"/>
    <property type="evidence" value="ECO:0007669"/>
    <property type="project" value="UniProtKB-KW"/>
</dbReference>
<organism evidence="9 10">
    <name type="scientific">Cyprinus carpio</name>
    <name type="common">Common carp</name>
    <dbReference type="NCBI Taxonomy" id="7962"/>
    <lineage>
        <taxon>Eukaryota</taxon>
        <taxon>Metazoa</taxon>
        <taxon>Chordata</taxon>
        <taxon>Craniata</taxon>
        <taxon>Vertebrata</taxon>
        <taxon>Euteleostomi</taxon>
        <taxon>Actinopterygii</taxon>
        <taxon>Neopterygii</taxon>
        <taxon>Teleostei</taxon>
        <taxon>Ostariophysi</taxon>
        <taxon>Cypriniformes</taxon>
        <taxon>Cyprinidae</taxon>
        <taxon>Cyprininae</taxon>
        <taxon>Cyprinus</taxon>
    </lineage>
</organism>
<evidence type="ECO:0000256" key="6">
    <source>
        <dbReference type="ARBA" id="ARBA00023242"/>
    </source>
</evidence>
<evidence type="ECO:0000259" key="8">
    <source>
        <dbReference type="PROSITE" id="PS50157"/>
    </source>
</evidence>
<feature type="domain" description="C2H2-type" evidence="8">
    <location>
        <begin position="47"/>
        <end position="74"/>
    </location>
</feature>
<comment type="subcellular location">
    <subcellularLocation>
        <location evidence="1">Nucleus</location>
    </subcellularLocation>
</comment>
<dbReference type="GO" id="GO:0005634">
    <property type="term" value="C:nucleus"/>
    <property type="evidence" value="ECO:0007669"/>
    <property type="project" value="UniProtKB-SubCell"/>
</dbReference>
<dbReference type="SUPFAM" id="SSF57667">
    <property type="entry name" value="beta-beta-alpha zinc fingers"/>
    <property type="match status" value="2"/>
</dbReference>
<feature type="domain" description="C2H2-type" evidence="8">
    <location>
        <begin position="19"/>
        <end position="46"/>
    </location>
</feature>
<dbReference type="Gene3D" id="3.30.160.60">
    <property type="entry name" value="Classic Zinc Finger"/>
    <property type="match status" value="3"/>
</dbReference>
<proteinExistence type="predicted"/>
<keyword evidence="6" id="KW-0539">Nucleus</keyword>
<dbReference type="GO" id="GO:0008270">
    <property type="term" value="F:zinc ion binding"/>
    <property type="evidence" value="ECO:0007669"/>
    <property type="project" value="UniProtKB-KW"/>
</dbReference>
<name>A0A8C1TPA4_CYPCA</name>
<dbReference type="InterPro" id="IPR036236">
    <property type="entry name" value="Znf_C2H2_sf"/>
</dbReference>
<dbReference type="Pfam" id="PF00096">
    <property type="entry name" value="zf-C2H2"/>
    <property type="match status" value="1"/>
</dbReference>
<keyword evidence="3" id="KW-0677">Repeat</keyword>
<dbReference type="SMART" id="SM00355">
    <property type="entry name" value="ZnF_C2H2"/>
    <property type="match status" value="2"/>
</dbReference>
<evidence type="ECO:0000256" key="7">
    <source>
        <dbReference type="PROSITE-ProRule" id="PRU00042"/>
    </source>
</evidence>
<dbReference type="Ensembl" id="ENSCCRT00015026705.1">
    <property type="protein sequence ID" value="ENSCCRP00015025795.1"/>
    <property type="gene ID" value="ENSCCRG00015010910.1"/>
</dbReference>
<dbReference type="Proteomes" id="UP000694700">
    <property type="component" value="Unplaced"/>
</dbReference>
<protein>
    <recommendedName>
        <fullName evidence="8">C2H2-type domain-containing protein</fullName>
    </recommendedName>
</protein>
<reference evidence="9" key="1">
    <citation type="submission" date="2025-08" db="UniProtKB">
        <authorList>
            <consortium name="Ensembl"/>
        </authorList>
    </citation>
    <scope>IDENTIFICATION</scope>
</reference>
<dbReference type="AlphaFoldDB" id="A0A8C1TPA4"/>
<keyword evidence="4 7" id="KW-0863">Zinc-finger</keyword>
<dbReference type="PANTHER" id="PTHR24394:SF44">
    <property type="entry name" value="ZINC FINGER PROTEIN 271-LIKE"/>
    <property type="match status" value="1"/>
</dbReference>
<evidence type="ECO:0000256" key="3">
    <source>
        <dbReference type="ARBA" id="ARBA00022737"/>
    </source>
</evidence>
<dbReference type="PANTHER" id="PTHR24394">
    <property type="entry name" value="ZINC FINGER PROTEIN"/>
    <property type="match status" value="1"/>
</dbReference>
<evidence type="ECO:0000313" key="9">
    <source>
        <dbReference type="Ensembl" id="ENSCCRP00015025795.1"/>
    </source>
</evidence>
<keyword evidence="2" id="KW-0479">Metal-binding</keyword>
<evidence type="ECO:0000256" key="5">
    <source>
        <dbReference type="ARBA" id="ARBA00022833"/>
    </source>
</evidence>
<evidence type="ECO:0000256" key="2">
    <source>
        <dbReference type="ARBA" id="ARBA00022723"/>
    </source>
</evidence>
<dbReference type="GO" id="GO:0000981">
    <property type="term" value="F:DNA-binding transcription factor activity, RNA polymerase II-specific"/>
    <property type="evidence" value="ECO:0007669"/>
    <property type="project" value="TreeGrafter"/>
</dbReference>
<dbReference type="InterPro" id="IPR013087">
    <property type="entry name" value="Znf_C2H2_type"/>
</dbReference>
<keyword evidence="5" id="KW-0862">Zinc</keyword>
<evidence type="ECO:0000313" key="10">
    <source>
        <dbReference type="Proteomes" id="UP000694700"/>
    </source>
</evidence>
<sequence>MAPADLAVHQRVQSGQRPYKCQCCDKTFVASWDLRCHMLVHSGLRPFSCMECGKSFTERSSLNKHRRVHSGERPYKCQLCFKSFVVSSSLLHSQPLPSLLNAVSPSGSEPTVISLTVSVTVPVSAFQTMPAHMYIDKEEGL</sequence>